<comment type="catalytic activity">
    <reaction evidence="7">
        <text>L-homoserine + ATP = O-phospho-L-homoserine + ADP + H(+)</text>
        <dbReference type="Rhea" id="RHEA:13985"/>
        <dbReference type="ChEBI" id="CHEBI:15378"/>
        <dbReference type="ChEBI" id="CHEBI:30616"/>
        <dbReference type="ChEBI" id="CHEBI:57476"/>
        <dbReference type="ChEBI" id="CHEBI:57590"/>
        <dbReference type="ChEBI" id="CHEBI:456216"/>
        <dbReference type="EC" id="2.7.1.39"/>
    </reaction>
</comment>
<keyword evidence="12" id="KW-1185">Reference proteome</keyword>
<comment type="pathway">
    <text evidence="7">Amino-acid biosynthesis; L-threonine biosynthesis; L-threonine from L-aspartate: step 4/5.</text>
</comment>
<sequence length="315" mass="31870">MTTANPAARASAPASVGNVGVGFDVLGLAFDAVRDEVCATREDQPGVRLGTVSGLVDSLPAEPERNCALAAAAAVLDAAGADFGLRIDVHKGVPLSAGMGGSAASAVAAAGAANALLDKPFSDIELLPLAMEGEKVSADPPPWDNVMAALLGGLVLAARLDPPLIRRLPLPEGIACVVFHPQRKIETQAARELLSPQIAKDIAVEHSRNMASFVAGCASGDLDLVASGLRDIFIEPQRASLLPELAPVQAAALDAGALGCSFSGSGPSVFAWTRVADLDATRAAMAAAFASAGCPATAYDAPLNSPGLRIEPQQG</sequence>
<evidence type="ECO:0000256" key="7">
    <source>
        <dbReference type="HAMAP-Rule" id="MF_00384"/>
    </source>
</evidence>
<accession>A0A9W6MN45</accession>
<comment type="caution">
    <text evidence="11">The sequence shown here is derived from an EMBL/GenBank/DDBJ whole genome shotgun (WGS) entry which is preliminary data.</text>
</comment>
<dbReference type="SUPFAM" id="SSF54211">
    <property type="entry name" value="Ribosomal protein S5 domain 2-like"/>
    <property type="match status" value="1"/>
</dbReference>
<dbReference type="RefSeq" id="WP_271186036.1">
    <property type="nucleotide sequence ID" value="NZ_BSFE01000002.1"/>
</dbReference>
<dbReference type="Proteomes" id="UP001143486">
    <property type="component" value="Unassembled WGS sequence"/>
</dbReference>
<evidence type="ECO:0000256" key="8">
    <source>
        <dbReference type="NCBIfam" id="TIGR00191"/>
    </source>
</evidence>
<dbReference type="InterPro" id="IPR014721">
    <property type="entry name" value="Ribsml_uS5_D2-typ_fold_subgr"/>
</dbReference>
<dbReference type="SUPFAM" id="SSF55060">
    <property type="entry name" value="GHMP Kinase, C-terminal domain"/>
    <property type="match status" value="1"/>
</dbReference>
<dbReference type="EMBL" id="BSFE01000002">
    <property type="protein sequence ID" value="GLK51658.1"/>
    <property type="molecule type" value="Genomic_DNA"/>
</dbReference>
<keyword evidence="3 7" id="KW-0791">Threonine biosynthesis</keyword>
<dbReference type="InterPro" id="IPR013750">
    <property type="entry name" value="GHMP_kinase_C_dom"/>
</dbReference>
<dbReference type="InterPro" id="IPR036554">
    <property type="entry name" value="GHMP_kinase_C_sf"/>
</dbReference>
<dbReference type="GO" id="GO:0004413">
    <property type="term" value="F:homoserine kinase activity"/>
    <property type="evidence" value="ECO:0007669"/>
    <property type="project" value="UniProtKB-UniRule"/>
</dbReference>
<protein>
    <recommendedName>
        <fullName evidence="7 8">Homoserine kinase</fullName>
        <shortName evidence="7">HK</shortName>
        <shortName evidence="7">HSK</shortName>
        <ecNumber evidence="7 8">2.7.1.39</ecNumber>
    </recommendedName>
</protein>
<keyword evidence="6 7" id="KW-0067">ATP-binding</keyword>
<comment type="subcellular location">
    <subcellularLocation>
        <location evidence="7">Cytoplasm</location>
    </subcellularLocation>
</comment>
<dbReference type="Pfam" id="PF08544">
    <property type="entry name" value="GHMP_kinases_C"/>
    <property type="match status" value="1"/>
</dbReference>
<dbReference type="NCBIfam" id="TIGR00191">
    <property type="entry name" value="thrB"/>
    <property type="match status" value="1"/>
</dbReference>
<dbReference type="GO" id="GO:0005524">
    <property type="term" value="F:ATP binding"/>
    <property type="evidence" value="ECO:0007669"/>
    <property type="project" value="UniProtKB-UniRule"/>
</dbReference>
<dbReference type="InterPro" id="IPR020568">
    <property type="entry name" value="Ribosomal_Su5_D2-typ_SF"/>
</dbReference>
<keyword evidence="5 7" id="KW-0418">Kinase</keyword>
<gene>
    <name evidence="7 11" type="primary">thrB</name>
    <name evidence="11" type="ORF">GCM10017621_11660</name>
</gene>
<dbReference type="NCBIfam" id="NF002288">
    <property type="entry name" value="PRK01212.1-4"/>
    <property type="match status" value="1"/>
</dbReference>
<evidence type="ECO:0000313" key="12">
    <source>
        <dbReference type="Proteomes" id="UP001143486"/>
    </source>
</evidence>
<evidence type="ECO:0000256" key="6">
    <source>
        <dbReference type="ARBA" id="ARBA00022840"/>
    </source>
</evidence>
<dbReference type="PRINTS" id="PR00958">
    <property type="entry name" value="HOMSERKINASE"/>
</dbReference>
<reference evidence="11" key="1">
    <citation type="journal article" date="2014" name="Int. J. Syst. Evol. Microbiol.">
        <title>Complete genome sequence of Corynebacterium casei LMG S-19264T (=DSM 44701T), isolated from a smear-ripened cheese.</title>
        <authorList>
            <consortium name="US DOE Joint Genome Institute (JGI-PGF)"/>
            <person name="Walter F."/>
            <person name="Albersmeier A."/>
            <person name="Kalinowski J."/>
            <person name="Ruckert C."/>
        </authorList>
    </citation>
    <scope>NUCLEOTIDE SEQUENCE</scope>
    <source>
        <strain evidence="11">VKM B-1513</strain>
    </source>
</reference>
<dbReference type="GO" id="GO:0009088">
    <property type="term" value="P:threonine biosynthetic process"/>
    <property type="evidence" value="ECO:0007669"/>
    <property type="project" value="UniProtKB-UniRule"/>
</dbReference>
<keyword evidence="1 7" id="KW-0028">Amino-acid biosynthesis</keyword>
<keyword evidence="2 7" id="KW-0808">Transferase</keyword>
<evidence type="ECO:0000256" key="5">
    <source>
        <dbReference type="ARBA" id="ARBA00022777"/>
    </source>
</evidence>
<proteinExistence type="inferred from homology"/>
<name>A0A9W6MN45_9PROT</name>
<keyword evidence="4 7" id="KW-0547">Nucleotide-binding</keyword>
<dbReference type="Gene3D" id="3.30.230.10">
    <property type="match status" value="1"/>
</dbReference>
<evidence type="ECO:0000259" key="10">
    <source>
        <dbReference type="Pfam" id="PF08544"/>
    </source>
</evidence>
<organism evidence="11 12">
    <name type="scientific">Maricaulis virginensis</name>
    <dbReference type="NCBI Taxonomy" id="144022"/>
    <lineage>
        <taxon>Bacteria</taxon>
        <taxon>Pseudomonadati</taxon>
        <taxon>Pseudomonadota</taxon>
        <taxon>Alphaproteobacteria</taxon>
        <taxon>Maricaulales</taxon>
        <taxon>Maricaulaceae</taxon>
        <taxon>Maricaulis</taxon>
    </lineage>
</organism>
<dbReference type="PANTHER" id="PTHR20861">
    <property type="entry name" value="HOMOSERINE/4-DIPHOSPHOCYTIDYL-2-C-METHYL-D-ERYTHRITOL KINASE"/>
    <property type="match status" value="1"/>
</dbReference>
<dbReference type="PANTHER" id="PTHR20861:SF1">
    <property type="entry name" value="HOMOSERINE KINASE"/>
    <property type="match status" value="1"/>
</dbReference>
<comment type="function">
    <text evidence="7">Catalyzes the ATP-dependent phosphorylation of L-homoserine to L-homoserine phosphate.</text>
</comment>
<dbReference type="EC" id="2.7.1.39" evidence="7 8"/>
<evidence type="ECO:0000256" key="3">
    <source>
        <dbReference type="ARBA" id="ARBA00022697"/>
    </source>
</evidence>
<evidence type="ECO:0000313" key="11">
    <source>
        <dbReference type="EMBL" id="GLK51658.1"/>
    </source>
</evidence>
<evidence type="ECO:0000256" key="1">
    <source>
        <dbReference type="ARBA" id="ARBA00022605"/>
    </source>
</evidence>
<feature type="binding site" evidence="7">
    <location>
        <begin position="94"/>
        <end position="104"/>
    </location>
    <ligand>
        <name>ATP</name>
        <dbReference type="ChEBI" id="CHEBI:30616"/>
    </ligand>
</feature>
<dbReference type="InterPro" id="IPR006204">
    <property type="entry name" value="GHMP_kinase_N_dom"/>
</dbReference>
<comment type="similarity">
    <text evidence="7">Belongs to the GHMP kinase family. Homoserine kinase subfamily.</text>
</comment>
<dbReference type="Pfam" id="PF00288">
    <property type="entry name" value="GHMP_kinases_N"/>
    <property type="match status" value="1"/>
</dbReference>
<feature type="domain" description="GHMP kinase C-terminal" evidence="10">
    <location>
        <begin position="215"/>
        <end position="289"/>
    </location>
</feature>
<dbReference type="InterPro" id="IPR000870">
    <property type="entry name" value="Homoserine_kinase"/>
</dbReference>
<dbReference type="Gene3D" id="3.30.70.890">
    <property type="entry name" value="GHMP kinase, C-terminal domain"/>
    <property type="match status" value="1"/>
</dbReference>
<evidence type="ECO:0000259" key="9">
    <source>
        <dbReference type="Pfam" id="PF00288"/>
    </source>
</evidence>
<dbReference type="GO" id="GO:0005737">
    <property type="term" value="C:cytoplasm"/>
    <property type="evidence" value="ECO:0007669"/>
    <property type="project" value="UniProtKB-SubCell"/>
</dbReference>
<evidence type="ECO:0000256" key="2">
    <source>
        <dbReference type="ARBA" id="ARBA00022679"/>
    </source>
</evidence>
<dbReference type="PIRSF" id="PIRSF000676">
    <property type="entry name" value="Homoser_kin"/>
    <property type="match status" value="1"/>
</dbReference>
<dbReference type="AlphaFoldDB" id="A0A9W6MN45"/>
<evidence type="ECO:0000256" key="4">
    <source>
        <dbReference type="ARBA" id="ARBA00022741"/>
    </source>
</evidence>
<reference evidence="11" key="2">
    <citation type="submission" date="2023-01" db="EMBL/GenBank/DDBJ databases">
        <authorList>
            <person name="Sun Q."/>
            <person name="Evtushenko L."/>
        </authorList>
    </citation>
    <scope>NUCLEOTIDE SEQUENCE</scope>
    <source>
        <strain evidence="11">VKM B-1513</strain>
    </source>
</reference>
<keyword evidence="7" id="KW-0963">Cytoplasm</keyword>
<feature type="domain" description="GHMP kinase N-terminal" evidence="9">
    <location>
        <begin position="67"/>
        <end position="153"/>
    </location>
</feature>
<dbReference type="HAMAP" id="MF_00384">
    <property type="entry name" value="Homoser_kinase"/>
    <property type="match status" value="1"/>
</dbReference>